<gene>
    <name evidence="3" type="ORF">SEVIR_3G282300v2</name>
</gene>
<dbReference type="AlphaFoldDB" id="A0A4V6D9Z6"/>
<dbReference type="Gramene" id="TKW27816">
    <property type="protein sequence ID" value="TKW27816"/>
    <property type="gene ID" value="SEVIR_3G282300v2"/>
</dbReference>
<dbReference type="InterPro" id="IPR026057">
    <property type="entry name" value="TBL_C"/>
</dbReference>
<evidence type="ECO:0000313" key="3">
    <source>
        <dbReference type="EMBL" id="TKW27816.1"/>
    </source>
</evidence>
<evidence type="ECO:0000259" key="2">
    <source>
        <dbReference type="Pfam" id="PF13839"/>
    </source>
</evidence>
<dbReference type="GO" id="GO:0016413">
    <property type="term" value="F:O-acetyltransferase activity"/>
    <property type="evidence" value="ECO:0007669"/>
    <property type="project" value="InterPro"/>
</dbReference>
<accession>A0A4V6D9Z6</accession>
<protein>
    <recommendedName>
        <fullName evidence="2">Trichome birefringence-like C-terminal domain-containing protein</fullName>
    </recommendedName>
</protein>
<reference evidence="3" key="1">
    <citation type="submission" date="2019-03" db="EMBL/GenBank/DDBJ databases">
        <title>WGS assembly of Setaria viridis.</title>
        <authorList>
            <person name="Huang P."/>
            <person name="Jenkins J."/>
            <person name="Grimwood J."/>
            <person name="Barry K."/>
            <person name="Healey A."/>
            <person name="Mamidi S."/>
            <person name="Sreedasyam A."/>
            <person name="Shu S."/>
            <person name="Feldman M."/>
            <person name="Wu J."/>
            <person name="Yu Y."/>
            <person name="Chen C."/>
            <person name="Johnson J."/>
            <person name="Rokhsar D."/>
            <person name="Baxter I."/>
            <person name="Schmutz J."/>
            <person name="Brutnell T."/>
            <person name="Kellogg E."/>
        </authorList>
    </citation>
    <scope>NUCLEOTIDE SEQUENCE [LARGE SCALE GENOMIC DNA]</scope>
</reference>
<evidence type="ECO:0000256" key="1">
    <source>
        <dbReference type="ARBA" id="ARBA00007727"/>
    </source>
</evidence>
<feature type="domain" description="Trichome birefringence-like C-terminal" evidence="2">
    <location>
        <begin position="10"/>
        <end position="160"/>
    </location>
</feature>
<dbReference type="EMBL" id="CM016554">
    <property type="protein sequence ID" value="TKW27816.1"/>
    <property type="molecule type" value="Genomic_DNA"/>
</dbReference>
<dbReference type="Proteomes" id="UP000298652">
    <property type="component" value="Chromosome 3"/>
</dbReference>
<name>A0A4V6D9Z6_SETVI</name>
<comment type="similarity">
    <text evidence="1">Belongs to the PC-esterase family. TBL subfamily.</text>
</comment>
<organism evidence="3 4">
    <name type="scientific">Setaria viridis</name>
    <name type="common">Green bristlegrass</name>
    <name type="synonym">Setaria italica subsp. viridis</name>
    <dbReference type="NCBI Taxonomy" id="4556"/>
    <lineage>
        <taxon>Eukaryota</taxon>
        <taxon>Viridiplantae</taxon>
        <taxon>Streptophyta</taxon>
        <taxon>Embryophyta</taxon>
        <taxon>Tracheophyta</taxon>
        <taxon>Spermatophyta</taxon>
        <taxon>Magnoliopsida</taxon>
        <taxon>Liliopsida</taxon>
        <taxon>Poales</taxon>
        <taxon>Poaceae</taxon>
        <taxon>PACMAD clade</taxon>
        <taxon>Panicoideae</taxon>
        <taxon>Panicodae</taxon>
        <taxon>Paniceae</taxon>
        <taxon>Cenchrinae</taxon>
        <taxon>Setaria</taxon>
    </lineage>
</organism>
<dbReference type="PANTHER" id="PTHR32285:SF370">
    <property type="entry name" value="XYLAN O-ACETYLTRANSFERASE 9-RELATED"/>
    <property type="match status" value="1"/>
</dbReference>
<proteinExistence type="inferred from homology"/>
<dbReference type="InterPro" id="IPR029962">
    <property type="entry name" value="TBL"/>
</dbReference>
<keyword evidence="4" id="KW-1185">Reference proteome</keyword>
<sequence length="166" mass="18482">MEEAAGSWVPTEEAYGMAFRAMLQWVRDNMDLNTTRVFFTSMSPTHGKYLTPPAGELTHTWRGVRAGARTGATPGGNCYNETAMIEDEGYWSSDSRRSVMRVIREILDGDSADVTLTFLNVTQLFMYRKDAHTCLQVAVDTADGGAAGGTQDDTWNELLYSKLFYP</sequence>
<dbReference type="GO" id="GO:0005794">
    <property type="term" value="C:Golgi apparatus"/>
    <property type="evidence" value="ECO:0007669"/>
    <property type="project" value="TreeGrafter"/>
</dbReference>
<dbReference type="Pfam" id="PF13839">
    <property type="entry name" value="PC-Esterase"/>
    <property type="match status" value="1"/>
</dbReference>
<dbReference type="PANTHER" id="PTHR32285">
    <property type="entry name" value="PROTEIN TRICHOME BIREFRINGENCE-LIKE 9-RELATED"/>
    <property type="match status" value="1"/>
</dbReference>
<evidence type="ECO:0000313" key="4">
    <source>
        <dbReference type="Proteomes" id="UP000298652"/>
    </source>
</evidence>
<dbReference type="OMA" id="QWAREYM"/>